<evidence type="ECO:0000313" key="8">
    <source>
        <dbReference type="Proteomes" id="UP000032304"/>
    </source>
</evidence>
<gene>
    <name evidence="7" type="ORF">B456_009G011800</name>
</gene>
<keyword evidence="2" id="KW-0812">Transmembrane</keyword>
<dbReference type="Gramene" id="KJB53943">
    <property type="protein sequence ID" value="KJB53943"/>
    <property type="gene ID" value="B456_009G011800"/>
</dbReference>
<feature type="domain" description="Translocation and assembly module TamB C-terminal" evidence="6">
    <location>
        <begin position="1773"/>
        <end position="1979"/>
    </location>
</feature>
<keyword evidence="3" id="KW-1133">Transmembrane helix</keyword>
<dbReference type="InterPro" id="IPR053022">
    <property type="entry name" value="Chloroplast_translocon_comp"/>
</dbReference>
<dbReference type="PANTHER" id="PTHR34457">
    <property type="entry name" value="EMBRYO DEFECTIVE 2410"/>
    <property type="match status" value="1"/>
</dbReference>
<dbReference type="GO" id="GO:0005886">
    <property type="term" value="C:plasma membrane"/>
    <property type="evidence" value="ECO:0007669"/>
    <property type="project" value="InterPro"/>
</dbReference>
<evidence type="ECO:0000256" key="2">
    <source>
        <dbReference type="ARBA" id="ARBA00022692"/>
    </source>
</evidence>
<evidence type="ECO:0000313" key="7">
    <source>
        <dbReference type="EMBL" id="KJB53943.1"/>
    </source>
</evidence>
<feature type="region of interest" description="Disordered" evidence="5">
    <location>
        <begin position="534"/>
        <end position="553"/>
    </location>
</feature>
<dbReference type="Pfam" id="PF04357">
    <property type="entry name" value="TamB"/>
    <property type="match status" value="1"/>
</dbReference>
<keyword evidence="4" id="KW-0472">Membrane</keyword>
<proteinExistence type="predicted"/>
<comment type="subcellular location">
    <subcellularLocation>
        <location evidence="1">Membrane</location>
        <topology evidence="1">Single-pass membrane protein</topology>
    </subcellularLocation>
</comment>
<keyword evidence="8" id="KW-1185">Reference proteome</keyword>
<evidence type="ECO:0000259" key="6">
    <source>
        <dbReference type="Pfam" id="PF04357"/>
    </source>
</evidence>
<evidence type="ECO:0000256" key="3">
    <source>
        <dbReference type="ARBA" id="ARBA00022989"/>
    </source>
</evidence>
<dbReference type="InterPro" id="IPR007452">
    <property type="entry name" value="TamB_C"/>
</dbReference>
<organism evidence="7 8">
    <name type="scientific">Gossypium raimondii</name>
    <name type="common">Peruvian cotton</name>
    <name type="synonym">Gossypium klotzschianum subsp. raimondii</name>
    <dbReference type="NCBI Taxonomy" id="29730"/>
    <lineage>
        <taxon>Eukaryota</taxon>
        <taxon>Viridiplantae</taxon>
        <taxon>Streptophyta</taxon>
        <taxon>Embryophyta</taxon>
        <taxon>Tracheophyta</taxon>
        <taxon>Spermatophyta</taxon>
        <taxon>Magnoliopsida</taxon>
        <taxon>eudicotyledons</taxon>
        <taxon>Gunneridae</taxon>
        <taxon>Pentapetalae</taxon>
        <taxon>rosids</taxon>
        <taxon>malvids</taxon>
        <taxon>Malvales</taxon>
        <taxon>Malvaceae</taxon>
        <taxon>Malvoideae</taxon>
        <taxon>Gossypium</taxon>
    </lineage>
</organism>
<dbReference type="GO" id="GO:0009306">
    <property type="term" value="P:protein secretion"/>
    <property type="evidence" value="ECO:0007669"/>
    <property type="project" value="InterPro"/>
</dbReference>
<reference evidence="7 8" key="1">
    <citation type="journal article" date="2012" name="Nature">
        <title>Repeated polyploidization of Gossypium genomes and the evolution of spinnable cotton fibres.</title>
        <authorList>
            <person name="Paterson A.H."/>
            <person name="Wendel J.F."/>
            <person name="Gundlach H."/>
            <person name="Guo H."/>
            <person name="Jenkins J."/>
            <person name="Jin D."/>
            <person name="Llewellyn D."/>
            <person name="Showmaker K.C."/>
            <person name="Shu S."/>
            <person name="Udall J."/>
            <person name="Yoo M.J."/>
            <person name="Byers R."/>
            <person name="Chen W."/>
            <person name="Doron-Faigenboim A."/>
            <person name="Duke M.V."/>
            <person name="Gong L."/>
            <person name="Grimwood J."/>
            <person name="Grover C."/>
            <person name="Grupp K."/>
            <person name="Hu G."/>
            <person name="Lee T.H."/>
            <person name="Li J."/>
            <person name="Lin L."/>
            <person name="Liu T."/>
            <person name="Marler B.S."/>
            <person name="Page J.T."/>
            <person name="Roberts A.W."/>
            <person name="Romanel E."/>
            <person name="Sanders W.S."/>
            <person name="Szadkowski E."/>
            <person name="Tan X."/>
            <person name="Tang H."/>
            <person name="Xu C."/>
            <person name="Wang J."/>
            <person name="Wang Z."/>
            <person name="Zhang D."/>
            <person name="Zhang L."/>
            <person name="Ashrafi H."/>
            <person name="Bedon F."/>
            <person name="Bowers J.E."/>
            <person name="Brubaker C.L."/>
            <person name="Chee P.W."/>
            <person name="Das S."/>
            <person name="Gingle A.R."/>
            <person name="Haigler C.H."/>
            <person name="Harker D."/>
            <person name="Hoffmann L.V."/>
            <person name="Hovav R."/>
            <person name="Jones D.C."/>
            <person name="Lemke C."/>
            <person name="Mansoor S."/>
            <person name="ur Rahman M."/>
            <person name="Rainville L.N."/>
            <person name="Rambani A."/>
            <person name="Reddy U.K."/>
            <person name="Rong J.K."/>
            <person name="Saranga Y."/>
            <person name="Scheffler B.E."/>
            <person name="Scheffler J.A."/>
            <person name="Stelly D.M."/>
            <person name="Triplett B.A."/>
            <person name="Van Deynze A."/>
            <person name="Vaslin M.F."/>
            <person name="Waghmare V.N."/>
            <person name="Walford S.A."/>
            <person name="Wright R.J."/>
            <person name="Zaki E.A."/>
            <person name="Zhang T."/>
            <person name="Dennis E.S."/>
            <person name="Mayer K.F."/>
            <person name="Peterson D.G."/>
            <person name="Rokhsar D.S."/>
            <person name="Wang X."/>
            <person name="Schmutz J."/>
        </authorList>
    </citation>
    <scope>NUCLEOTIDE SEQUENCE [LARGE SCALE GENOMIC DNA]</scope>
</reference>
<accession>A0A0D2RS14</accession>
<evidence type="ECO:0000256" key="5">
    <source>
        <dbReference type="SAM" id="MobiDB-lite"/>
    </source>
</evidence>
<evidence type="ECO:0000256" key="1">
    <source>
        <dbReference type="ARBA" id="ARBA00004167"/>
    </source>
</evidence>
<protein>
    <recommendedName>
        <fullName evidence="6">Translocation and assembly module TamB C-terminal domain-containing protein</fullName>
    </recommendedName>
</protein>
<dbReference type="PANTHER" id="PTHR34457:SF3">
    <property type="entry name" value="PROTEIN TIC236, CHLOROPLASTIC"/>
    <property type="match status" value="1"/>
</dbReference>
<dbReference type="Proteomes" id="UP000032304">
    <property type="component" value="Chromosome 9"/>
</dbReference>
<sequence length="2097" mass="230895">MSLKLNSPFLGTPPGSCLNGRRSNGDCIVFDRGKLFRRAIRKRVSAEKQNDWITRAIRFSHFCGKNIELFRKTIRLRNGFVANGFKEPFAGSKALVSSLSPSWKEGLLLVRCSVLAAVMSGVCLLVWYGQKKAKSFVEAKLLPSVCSVLSEYIQREIDVGKVRGVSPLSITLEACSIGPHSEEFSCGEVPSMKIRVRPFASLRRGKIVIDAVLSHPSVLIAQKKDFTWLGIPISEDSLKKHLSTEEGIDYRTKSRRIAREEAAARWDRERDYDARKAAEMGYIVSERSSDQSKDDTVKEIGPSAKITSLKSFSCMDEKMHWRDHHCVDTSVDYDTNHAELEKSFGVKIPGLGLILWPKVIKGPKRSQLKKKFNRSDTSSAGVAAKRRILERSASAALAYFLGLSLKDSGDYSEASGSYDLSILNTLLVKNGDDSGAGTSVDISTAQGSFLSYNLYGEQCEKTENRCTNNNVTFGNLNFLRDPFLMTVERLSEFTKVCENFPYDGDTAGDAKTMGSKVGGGDLFYNVVNRNMDENASESERSHASPSTSIKSDPTPLPYHSVTFWPLGLNFRLPLFPDNMRKQVFNFVYGSFQKLKFVVAPKIEDIIAELVDGVDVMQTEGIGRTLPVTVDSVHFNGGTLMLLAYGDREPREMENVNGYVKFQNHYGYVHVQLSGNCKTWRSDLASEDGGWLSTDVFVNILDQKWHANLNISNLFVPLFERILEIPITWLKGRATGEVHLCMSGGDTFPSLHGQLDVTGLAFQIYDAPSCFSDISASLCFRGQRIFLHNTSGCFGSVPLEASGDFGIHPDEGEFHLMCQVPCVEVNALMKTFKMKPLLFPLAGSVTAVFNCQGPLTAPIFVGSGMVSRKISYSVFDVPSSSASEAMLKNKEAGAVAAFDRIPLSYLSANFTFNTDNCVADLYGIRASLVDGGEIRGAGNAWICPEGEEDDTAVDVNFSGNLSVDKIMLRYMPGHVHLMPLKLGDLSGETKLSGSLLKPRFDIKWTAPKAEGSLSDARGDIMISPDCITVNSSSVAFDLFTKVQTSYPEEYWLNRKKFSEKISVPFIVEGVELDLRMRGFEFFNLVSSYTFDTPRPTHLKATGKIKFHGKVVKPSISSEQDFCPDGQPEKMMDNRSKQSLVGDLSVSGLRLNQLMLAPQLVGQLSISRDSIKLDATGRPDESLAVEVVQPLQSGSEENLQNGKLFSFSLQKGQLKANICLRPLHSATLKIRHLPLDELELASLRGTIQRAEIQLNFLKRRGHGILSVLRPKFSGLLGEALDVAARWSGDVITLEKTVLEQISSRYELQGEYVLPGSRDRNLSEKGRGGLLERAMTGHLGSVISSMGRWRMRLEVPQAEVAEMLPLARLLSRSTDPAVRFRSKDFFVQSLQSAGLYAESLQDLLEVIHGHYTASDDVVLEDLSLPGLAELKGRWHGSLDASGGGNGDTMAEFDFHGEDWEWGSYNTQHVVAVGAYSNDDGFRLEKIFIQKDDATIHADGTLLGPKTNLHFAVLNFPVSLVPTLVQIIESSATEAIHSLRQLLARIKGILYMEGDLRGSLAKPECDVQIRLLDGTVGGTDLGRAEVVASLTSNSRFLFNAKFEPIIQNGHVHIQGSVPVTFVQNSMSEEEKTETEQSRTPLVPGWLKERDKESTDKASEKKTFRERTEEGWDAQLAESLKGLDWNILDAGEVRIDADIKDGGMMLLTALSPYANWVNGNADITLQVRGTVEQPVVDGSASFHRASIYSPVLRKPLTNIGGTVNVESNKLCIAMLESRVSRRGKLFVKGNLPLRTSEASLGDKVDLKCEFLEVRAKNILSGQVDTQLQITGSILQPNISGNIKLSHGEAYLPHDKGSGPAPFNRLTSNQSRLPGAGINQAVASRYVSRFFGSEPAFSRTKLPLLSAKSADVEKEMEQVNIKPSLDVRLSDLKLVLGPELRIVYPLILNFAVSGELELNGQAHPKWIKPKGILTFENGDVNLVATQAARVFESQLAESILEGDGQLAFKKLATATLETLMPRIEGKGEFGQARWRLVYAPQIPSLLSVDPTADPLKSLASNISFGTEVEVQLGKRLQVNNIPSSLIIFSPQVNITEGALPSFK</sequence>
<evidence type="ECO:0000256" key="4">
    <source>
        <dbReference type="ARBA" id="ARBA00023136"/>
    </source>
</evidence>
<dbReference type="EMBL" id="CM001748">
    <property type="protein sequence ID" value="KJB53943.1"/>
    <property type="molecule type" value="Genomic_DNA"/>
</dbReference>
<name>A0A0D2RS14_GOSRA</name>